<gene>
    <name evidence="1" type="ORF">CWI78_00570</name>
</gene>
<evidence type="ECO:0000313" key="2">
    <source>
        <dbReference type="Proteomes" id="UP000288058"/>
    </source>
</evidence>
<dbReference type="AlphaFoldDB" id="A0A432Z576"/>
<protein>
    <submittedName>
        <fullName evidence="1">DUF2989 domain-containing protein</fullName>
    </submittedName>
</protein>
<dbReference type="Proteomes" id="UP000288058">
    <property type="component" value="Unassembled WGS sequence"/>
</dbReference>
<dbReference type="PROSITE" id="PS51257">
    <property type="entry name" value="PROKAR_LIPOPROTEIN"/>
    <property type="match status" value="1"/>
</dbReference>
<dbReference type="Pfam" id="PF11207">
    <property type="entry name" value="DUF2989"/>
    <property type="match status" value="1"/>
</dbReference>
<evidence type="ECO:0000313" key="1">
    <source>
        <dbReference type="EMBL" id="RUO72969.1"/>
    </source>
</evidence>
<dbReference type="OrthoDB" id="5900133at2"/>
<keyword evidence="2" id="KW-1185">Reference proteome</keyword>
<name>A0A432Z576_9GAMM</name>
<reference evidence="2" key="1">
    <citation type="journal article" date="2018" name="Front. Microbiol.">
        <title>Genome-Based Analysis Reveals the Taxonomy and Diversity of the Family Idiomarinaceae.</title>
        <authorList>
            <person name="Liu Y."/>
            <person name="Lai Q."/>
            <person name="Shao Z."/>
        </authorList>
    </citation>
    <scope>NUCLEOTIDE SEQUENCE [LARGE SCALE GENOMIC DNA]</scope>
    <source>
        <strain evidence="2">R22</strain>
    </source>
</reference>
<dbReference type="InterPro" id="IPR021372">
    <property type="entry name" value="DUF2989"/>
</dbReference>
<proteinExistence type="predicted"/>
<comment type="caution">
    <text evidence="1">The sequence shown here is derived from an EMBL/GenBank/DDBJ whole genome shotgun (WGS) entry which is preliminary data.</text>
</comment>
<dbReference type="EMBL" id="PIQC01000001">
    <property type="protein sequence ID" value="RUO72969.1"/>
    <property type="molecule type" value="Genomic_DNA"/>
</dbReference>
<accession>A0A432Z576</accession>
<sequence length="272" mass="31473">MLKPMFKRIVFTSAVVALTGCVEGKPTVREICESSPALCNDLNDDNWCNSERRQLIFSRYERKQNDTNEKQYFLMRDLQEYSQCIELASTIEHKKLKRKQSNRIEAFINSQKNIKQLADQTADSEHPLWLYWHWSNRGDQDALQKLLALEGTAKLEKPELKLALATYYTKHDSQKTFALLYSALRLYGPGDRINPEIPSTLVSMYLKEGNGAEAYVWSQVAWQLGQDNLEKNSMKNIVNASKEQYEEWDDRAESIVDKIKSGNFRGYYSSSS</sequence>
<organism evidence="1 2">
    <name type="scientific">Idiomarina ramblicola</name>
    <dbReference type="NCBI Taxonomy" id="263724"/>
    <lineage>
        <taxon>Bacteria</taxon>
        <taxon>Pseudomonadati</taxon>
        <taxon>Pseudomonadota</taxon>
        <taxon>Gammaproteobacteria</taxon>
        <taxon>Alteromonadales</taxon>
        <taxon>Idiomarinaceae</taxon>
        <taxon>Idiomarina</taxon>
    </lineage>
</organism>